<evidence type="ECO:0000256" key="1">
    <source>
        <dbReference type="SAM" id="MobiDB-lite"/>
    </source>
</evidence>
<protein>
    <submittedName>
        <fullName evidence="2">Uncharacterized protein</fullName>
    </submittedName>
</protein>
<feature type="region of interest" description="Disordered" evidence="1">
    <location>
        <begin position="17"/>
        <end position="92"/>
    </location>
</feature>
<sequence length="92" mass="10250">MPGFGLEFESRFRRHAGTPWWKWGDSHPARGGRQISVHQNRGPRQAGPGPSGMGRPARRLGAGGRCRGRSGPRRNPGDRRRARKGLRTGWGR</sequence>
<evidence type="ECO:0000313" key="3">
    <source>
        <dbReference type="Proteomes" id="UP000252355"/>
    </source>
</evidence>
<accession>A0A367ZN49</accession>
<dbReference type="Proteomes" id="UP000252355">
    <property type="component" value="Unassembled WGS sequence"/>
</dbReference>
<gene>
    <name evidence="2" type="ORF">OZSIB_0096</name>
</gene>
<name>A0A367ZN49_9BACT</name>
<organism evidence="2 3">
    <name type="scientific">Candidatus Ozemobacter sibiricus</name>
    <dbReference type="NCBI Taxonomy" id="2268124"/>
    <lineage>
        <taxon>Bacteria</taxon>
        <taxon>Candidatus Ozemobacteria</taxon>
        <taxon>Candidatus Ozemobacterales</taxon>
        <taxon>Candidatus Ozemobacteraceae</taxon>
        <taxon>Candidatus Ozemobacter</taxon>
    </lineage>
</organism>
<evidence type="ECO:0000313" key="2">
    <source>
        <dbReference type="EMBL" id="RCK79456.1"/>
    </source>
</evidence>
<dbReference type="AlphaFoldDB" id="A0A367ZN49"/>
<comment type="caution">
    <text evidence="2">The sequence shown here is derived from an EMBL/GenBank/DDBJ whole genome shotgun (WGS) entry which is preliminary data.</text>
</comment>
<proteinExistence type="predicted"/>
<reference evidence="2 3" key="1">
    <citation type="submission" date="2018-05" db="EMBL/GenBank/DDBJ databases">
        <title>A metagenomic window into the 2 km-deep terrestrial subsurface aquifer revealed taxonomically and functionally diverse microbial community comprising novel uncultured bacterial lineages.</title>
        <authorList>
            <person name="Kadnikov V.V."/>
            <person name="Mardanov A.V."/>
            <person name="Beletsky A.V."/>
            <person name="Banks D."/>
            <person name="Pimenov N.V."/>
            <person name="Frank Y.A."/>
            <person name="Karnachuk O.V."/>
            <person name="Ravin N.V."/>
        </authorList>
    </citation>
    <scope>NUCLEOTIDE SEQUENCE [LARGE SCALE GENOMIC DNA]</scope>
    <source>
        <strain evidence="2">BY5</strain>
    </source>
</reference>
<dbReference type="EMBL" id="QOQW01000013">
    <property type="protein sequence ID" value="RCK79456.1"/>
    <property type="molecule type" value="Genomic_DNA"/>
</dbReference>